<evidence type="ECO:0000256" key="12">
    <source>
        <dbReference type="HAMAP-Rule" id="MF_00815"/>
    </source>
</evidence>
<evidence type="ECO:0000256" key="10">
    <source>
        <dbReference type="ARBA" id="ARBA00023196"/>
    </source>
</evidence>
<keyword evidence="10 12" id="KW-0139">CF(1)</keyword>
<gene>
    <name evidence="12 13" type="primary">atpG</name>
    <name evidence="13" type="ORF">HOP61_14945</name>
</gene>
<keyword evidence="9 12" id="KW-0472">Membrane</keyword>
<evidence type="ECO:0000313" key="14">
    <source>
        <dbReference type="Proteomes" id="UP001320178"/>
    </source>
</evidence>
<dbReference type="GO" id="GO:0005524">
    <property type="term" value="F:ATP binding"/>
    <property type="evidence" value="ECO:0007669"/>
    <property type="project" value="UniProtKB-UniRule"/>
</dbReference>
<dbReference type="EMBL" id="JABFTS010000006">
    <property type="protein sequence ID" value="MCE8052593.1"/>
    <property type="molecule type" value="Genomic_DNA"/>
</dbReference>
<organism evidence="13 14">
    <name type="scientific">Billgrantia desiderata</name>
    <dbReference type="NCBI Taxonomy" id="52021"/>
    <lineage>
        <taxon>Bacteria</taxon>
        <taxon>Pseudomonadati</taxon>
        <taxon>Pseudomonadota</taxon>
        <taxon>Gammaproteobacteria</taxon>
        <taxon>Oceanospirillales</taxon>
        <taxon>Halomonadaceae</taxon>
        <taxon>Billgrantia</taxon>
    </lineage>
</organism>
<dbReference type="InterPro" id="IPR035968">
    <property type="entry name" value="ATP_synth_F1_ATPase_gsu"/>
</dbReference>
<evidence type="ECO:0000256" key="3">
    <source>
        <dbReference type="ARBA" id="ARBA00007681"/>
    </source>
</evidence>
<evidence type="ECO:0000256" key="4">
    <source>
        <dbReference type="ARBA" id="ARBA00011648"/>
    </source>
</evidence>
<protein>
    <recommendedName>
        <fullName evidence="12">ATP synthase gamma chain</fullName>
    </recommendedName>
    <alternativeName>
        <fullName evidence="12">ATP synthase F1 sector gamma subunit</fullName>
    </alternativeName>
    <alternativeName>
        <fullName evidence="12">F-ATPase gamma subunit</fullName>
    </alternativeName>
</protein>
<dbReference type="GO" id="GO:0045259">
    <property type="term" value="C:proton-transporting ATP synthase complex"/>
    <property type="evidence" value="ECO:0007669"/>
    <property type="project" value="UniProtKB-KW"/>
</dbReference>
<evidence type="ECO:0000256" key="8">
    <source>
        <dbReference type="ARBA" id="ARBA00023065"/>
    </source>
</evidence>
<dbReference type="AlphaFoldDB" id="A0AAW4YY69"/>
<proteinExistence type="inferred from homology"/>
<comment type="subunit">
    <text evidence="4 12">F-type ATPases have 2 components, CF(1) - the catalytic core - and CF(0) - the membrane proton channel. CF(1) has five subunits: alpha(3), beta(3), gamma(1), delta(1), epsilon(1). CF(0) has three main subunits: a, b and c.</text>
</comment>
<keyword evidence="6 12" id="KW-1003">Cell membrane</keyword>
<evidence type="ECO:0000256" key="2">
    <source>
        <dbReference type="ARBA" id="ARBA00004170"/>
    </source>
</evidence>
<evidence type="ECO:0000256" key="5">
    <source>
        <dbReference type="ARBA" id="ARBA00022448"/>
    </source>
</evidence>
<dbReference type="Gene3D" id="1.10.287.80">
    <property type="entry name" value="ATP synthase, gamma subunit, helix hairpin domain"/>
    <property type="match status" value="2"/>
</dbReference>
<sequence length="294" mass="32226">MAAAKEIRTQIGSIKNTQKITSAMEMVAASKMRKAQDLMKASQPYARQIRNVVGHIADANPEYRHDYMIERDEVKRVGYIVVSTDRGLCGGLNVNLFKAVIKDAMAWRNEGAELDFCALGSKAGGFFRNYGGNLVAAKSGLGEAPEVEDLIGSVKVMLDAYDEGRVDRLFVVYNEFVNTMTQRPVVRQLLPLSPDMGADADDEDNKRPGSWDYLYEPDAKALLDSLLVRFIESQVYQAVVENGACEQAARMIAMKNATDNAGGLIDDLEMVYNKARQAAITQEISEIVGGAAAV</sequence>
<name>A0AAW4YY69_9GAMM</name>
<dbReference type="PANTHER" id="PTHR11693:SF22">
    <property type="entry name" value="ATP SYNTHASE SUBUNIT GAMMA, MITOCHONDRIAL"/>
    <property type="match status" value="1"/>
</dbReference>
<keyword evidence="8 12" id="KW-0406">Ion transport</keyword>
<dbReference type="PANTHER" id="PTHR11693">
    <property type="entry name" value="ATP SYNTHASE GAMMA CHAIN"/>
    <property type="match status" value="1"/>
</dbReference>
<dbReference type="NCBIfam" id="TIGR01146">
    <property type="entry name" value="ATPsyn_F1gamma"/>
    <property type="match status" value="1"/>
</dbReference>
<dbReference type="Proteomes" id="UP001320178">
    <property type="component" value="Unassembled WGS sequence"/>
</dbReference>
<reference evidence="13" key="2">
    <citation type="journal article" date="2021" name="Front. Microbiol.">
        <title>Aerobic Denitrification and Heterotrophic Sulfur Oxidation in the Genus Halomonas Revealed by Six Novel Species Characterizations and Genome-Based Analysis.</title>
        <authorList>
            <person name="Wang L."/>
            <person name="Shao Z."/>
        </authorList>
    </citation>
    <scope>NUCLEOTIDE SEQUENCE</scope>
    <source>
        <strain evidence="13">MCCC 1A05776</strain>
    </source>
</reference>
<dbReference type="InterPro" id="IPR023632">
    <property type="entry name" value="ATP_synth_F1_gsu_CS"/>
</dbReference>
<dbReference type="Gene3D" id="3.40.1380.10">
    <property type="match status" value="1"/>
</dbReference>
<dbReference type="RefSeq" id="WP_086510228.1">
    <property type="nucleotide sequence ID" value="NZ_FNVC01000006.1"/>
</dbReference>
<keyword evidence="5 12" id="KW-0813">Transport</keyword>
<dbReference type="InterPro" id="IPR000131">
    <property type="entry name" value="ATP_synth_F1_gsu"/>
</dbReference>
<dbReference type="SUPFAM" id="SSF52943">
    <property type="entry name" value="ATP synthase (F1-ATPase), gamma subunit"/>
    <property type="match status" value="1"/>
</dbReference>
<dbReference type="GO" id="GO:0046933">
    <property type="term" value="F:proton-transporting ATP synthase activity, rotational mechanism"/>
    <property type="evidence" value="ECO:0007669"/>
    <property type="project" value="UniProtKB-UniRule"/>
</dbReference>
<evidence type="ECO:0000256" key="7">
    <source>
        <dbReference type="ARBA" id="ARBA00022781"/>
    </source>
</evidence>
<dbReference type="Pfam" id="PF00231">
    <property type="entry name" value="ATP-synt"/>
    <property type="match status" value="1"/>
</dbReference>
<accession>A0AAW4YY69</accession>
<dbReference type="GO" id="GO:0042777">
    <property type="term" value="P:proton motive force-driven plasma membrane ATP synthesis"/>
    <property type="evidence" value="ECO:0007669"/>
    <property type="project" value="UniProtKB-UniRule"/>
</dbReference>
<dbReference type="PRINTS" id="PR00126">
    <property type="entry name" value="ATPASEGAMMA"/>
</dbReference>
<evidence type="ECO:0000313" key="13">
    <source>
        <dbReference type="EMBL" id="MCE8052593.1"/>
    </source>
</evidence>
<dbReference type="NCBIfam" id="NF004144">
    <property type="entry name" value="PRK05621.1-1"/>
    <property type="match status" value="1"/>
</dbReference>
<evidence type="ECO:0000256" key="6">
    <source>
        <dbReference type="ARBA" id="ARBA00022475"/>
    </source>
</evidence>
<dbReference type="HAMAP" id="MF_00815">
    <property type="entry name" value="ATP_synth_gamma_bact"/>
    <property type="match status" value="1"/>
</dbReference>
<reference evidence="13" key="1">
    <citation type="submission" date="2020-05" db="EMBL/GenBank/DDBJ databases">
        <authorList>
            <person name="Wang L."/>
            <person name="Shao Z."/>
        </authorList>
    </citation>
    <scope>NUCLEOTIDE SEQUENCE</scope>
    <source>
        <strain evidence="13">MCCC 1A05776</strain>
    </source>
</reference>
<evidence type="ECO:0000256" key="9">
    <source>
        <dbReference type="ARBA" id="ARBA00023136"/>
    </source>
</evidence>
<dbReference type="GO" id="GO:0005886">
    <property type="term" value="C:plasma membrane"/>
    <property type="evidence" value="ECO:0007669"/>
    <property type="project" value="UniProtKB-SubCell"/>
</dbReference>
<keyword evidence="11 12" id="KW-0066">ATP synthesis</keyword>
<comment type="subcellular location">
    <subcellularLocation>
        <location evidence="12">Cell membrane</location>
        <topology evidence="12">Peripheral membrane protein</topology>
    </subcellularLocation>
    <subcellularLocation>
        <location evidence="2">Membrane</location>
        <topology evidence="2">Peripheral membrane protein</topology>
    </subcellularLocation>
</comment>
<evidence type="ECO:0000256" key="1">
    <source>
        <dbReference type="ARBA" id="ARBA00003456"/>
    </source>
</evidence>
<dbReference type="FunFam" id="1.10.287.80:FF:000005">
    <property type="entry name" value="ATP synthase gamma chain"/>
    <property type="match status" value="1"/>
</dbReference>
<keyword evidence="7 12" id="KW-0375">Hydrogen ion transport</keyword>
<comment type="similarity">
    <text evidence="3 12">Belongs to the ATPase gamma chain family.</text>
</comment>
<dbReference type="PROSITE" id="PS00153">
    <property type="entry name" value="ATPASE_GAMMA"/>
    <property type="match status" value="1"/>
</dbReference>
<comment type="caution">
    <text evidence="13">The sequence shown here is derived from an EMBL/GenBank/DDBJ whole genome shotgun (WGS) entry which is preliminary data.</text>
</comment>
<dbReference type="CDD" id="cd12151">
    <property type="entry name" value="F1-ATPase_gamma"/>
    <property type="match status" value="1"/>
</dbReference>
<evidence type="ECO:0000256" key="11">
    <source>
        <dbReference type="ARBA" id="ARBA00023310"/>
    </source>
</evidence>
<comment type="function">
    <text evidence="1 12">Produces ATP from ADP in the presence of a proton gradient across the membrane. The gamma chain is believed to be important in regulating ATPase activity and the flow of protons through the CF(0) complex.</text>
</comment>